<accession>A0A2T2XM52</accession>
<organism evidence="1 2">
    <name type="scientific">Sulfobacillus benefaciens</name>
    <dbReference type="NCBI Taxonomy" id="453960"/>
    <lineage>
        <taxon>Bacteria</taxon>
        <taxon>Bacillati</taxon>
        <taxon>Bacillota</taxon>
        <taxon>Clostridia</taxon>
        <taxon>Eubacteriales</taxon>
        <taxon>Clostridiales Family XVII. Incertae Sedis</taxon>
        <taxon>Sulfobacillus</taxon>
    </lineage>
</organism>
<gene>
    <name evidence="1" type="ORF">C7B46_00750</name>
</gene>
<dbReference type="Proteomes" id="UP000242972">
    <property type="component" value="Unassembled WGS sequence"/>
</dbReference>
<proteinExistence type="predicted"/>
<evidence type="ECO:0000313" key="2">
    <source>
        <dbReference type="Proteomes" id="UP000242972"/>
    </source>
</evidence>
<dbReference type="AlphaFoldDB" id="A0A2T2XM52"/>
<protein>
    <submittedName>
        <fullName evidence="1">Uncharacterized protein</fullName>
    </submittedName>
</protein>
<evidence type="ECO:0000313" key="1">
    <source>
        <dbReference type="EMBL" id="PSR35551.1"/>
    </source>
</evidence>
<name>A0A2T2XM52_9FIRM</name>
<comment type="caution">
    <text evidence="1">The sequence shown here is derived from an EMBL/GenBank/DDBJ whole genome shotgun (WGS) entry which is preliminary data.</text>
</comment>
<dbReference type="EMBL" id="PXYW01000001">
    <property type="protein sequence ID" value="PSR35551.1"/>
    <property type="molecule type" value="Genomic_DNA"/>
</dbReference>
<sequence length="270" mass="30428">MFIAHVIKRLFHKRNMIHNPKYRRRSISSLTRRRVWAFLPALGIIISGCGTGRGTQPPTPRSTTVVLSSVVTKTTSRVNRVTPKSTVLHEVVWDLSNGHTVHPMSKNVILANHIGDTAVVVVVTPETSVPWYNYIFLQKKDRTLWTIVAYMTSPEGSLTQGERGLSLPNGSFRTVEFKVSDHLNTWVFQSGDHLLILLRQLLTPQTFPGYPVYTIHGIPVKINKEGNVMLFVYQDEGVQVSGYDNFGKSSTLRFLKSLPPVTSSLFPFRK</sequence>
<reference evidence="1 2" key="1">
    <citation type="journal article" date="2014" name="BMC Genomics">
        <title>Comparison of environmental and isolate Sulfobacillus genomes reveals diverse carbon, sulfur, nitrogen, and hydrogen metabolisms.</title>
        <authorList>
            <person name="Justice N.B."/>
            <person name="Norman A."/>
            <person name="Brown C.T."/>
            <person name="Singh A."/>
            <person name="Thomas B.C."/>
            <person name="Banfield J.F."/>
        </authorList>
    </citation>
    <scope>NUCLEOTIDE SEQUENCE [LARGE SCALE GENOMIC DNA]</scope>
    <source>
        <strain evidence="1">AMDSBA4</strain>
    </source>
</reference>